<proteinExistence type="predicted"/>
<dbReference type="InterPro" id="IPR011711">
    <property type="entry name" value="GntR_C"/>
</dbReference>
<dbReference type="GO" id="GO:0003677">
    <property type="term" value="F:DNA binding"/>
    <property type="evidence" value="ECO:0007669"/>
    <property type="project" value="UniProtKB-KW"/>
</dbReference>
<dbReference type="SMART" id="SM00895">
    <property type="entry name" value="FCD"/>
    <property type="match status" value="1"/>
</dbReference>
<keyword evidence="3" id="KW-0804">Transcription</keyword>
<protein>
    <submittedName>
        <fullName evidence="6">Transcriptional regulator, GntR family</fullName>
    </submittedName>
</protein>
<dbReference type="AlphaFoldDB" id="A0A1N6K772"/>
<evidence type="ECO:0000256" key="1">
    <source>
        <dbReference type="ARBA" id="ARBA00023015"/>
    </source>
</evidence>
<dbReference type="SUPFAM" id="SSF46785">
    <property type="entry name" value="Winged helix' DNA-binding domain"/>
    <property type="match status" value="1"/>
</dbReference>
<evidence type="ECO:0000256" key="3">
    <source>
        <dbReference type="ARBA" id="ARBA00023163"/>
    </source>
</evidence>
<feature type="region of interest" description="Disordered" evidence="4">
    <location>
        <begin position="1"/>
        <end position="22"/>
    </location>
</feature>
<dbReference type="RefSeq" id="WP_367946974.1">
    <property type="nucleotide sequence ID" value="NZ_FSRM01000002.1"/>
</dbReference>
<dbReference type="InterPro" id="IPR000524">
    <property type="entry name" value="Tscrpt_reg_HTH_GntR"/>
</dbReference>
<feature type="compositionally biased region" description="Polar residues" evidence="4">
    <location>
        <begin position="1"/>
        <end position="15"/>
    </location>
</feature>
<dbReference type="InterPro" id="IPR036390">
    <property type="entry name" value="WH_DNA-bd_sf"/>
</dbReference>
<dbReference type="PANTHER" id="PTHR43537:SF49">
    <property type="entry name" value="TRANSCRIPTIONAL REGULATORY PROTEIN"/>
    <property type="match status" value="1"/>
</dbReference>
<evidence type="ECO:0000256" key="2">
    <source>
        <dbReference type="ARBA" id="ARBA00023125"/>
    </source>
</evidence>
<evidence type="ECO:0000313" key="7">
    <source>
        <dbReference type="Proteomes" id="UP000184693"/>
    </source>
</evidence>
<feature type="domain" description="HTH gntR-type" evidence="5">
    <location>
        <begin position="28"/>
        <end position="95"/>
    </location>
</feature>
<keyword evidence="1" id="KW-0805">Transcription regulation</keyword>
<dbReference type="InterPro" id="IPR008920">
    <property type="entry name" value="TF_FadR/GntR_C"/>
</dbReference>
<dbReference type="GO" id="GO:0003700">
    <property type="term" value="F:DNA-binding transcription factor activity"/>
    <property type="evidence" value="ECO:0007669"/>
    <property type="project" value="InterPro"/>
</dbReference>
<sequence length="255" mass="28739">MTSDPIGNGAGQQRPSAVAPVLRDRNTDETIRRVADQLEEEIVLGLLHPRERLVEDDLCERFNLKRHVARQVLGEVERRGLIERRRHVGALVKSFTASEVTQLYALRELLETDAASRIVFPVDAAKLAELETLQAQHDAAAQAGDLRRVFRVNMAFHRAFFALSGNQVLVDAIHEYERRTHAIRSVSIVFPVYLEKARAEHHQMIDALRRGDRDDLIALCRAHLVPSRDAYLNAYHQRSAAAAAFDLSTPNGDIE</sequence>
<dbReference type="PROSITE" id="PS50949">
    <property type="entry name" value="HTH_GNTR"/>
    <property type="match status" value="1"/>
</dbReference>
<name>A0A1N6K772_9BURK</name>
<evidence type="ECO:0000256" key="4">
    <source>
        <dbReference type="SAM" id="MobiDB-lite"/>
    </source>
</evidence>
<dbReference type="Proteomes" id="UP000184693">
    <property type="component" value="Unassembled WGS sequence"/>
</dbReference>
<dbReference type="PANTHER" id="PTHR43537">
    <property type="entry name" value="TRANSCRIPTIONAL REGULATOR, GNTR FAMILY"/>
    <property type="match status" value="1"/>
</dbReference>
<evidence type="ECO:0000259" key="5">
    <source>
        <dbReference type="PROSITE" id="PS50949"/>
    </source>
</evidence>
<dbReference type="Gene3D" id="1.10.10.10">
    <property type="entry name" value="Winged helix-like DNA-binding domain superfamily/Winged helix DNA-binding domain"/>
    <property type="match status" value="1"/>
</dbReference>
<dbReference type="EMBL" id="FSRM01000002">
    <property type="protein sequence ID" value="SIO52167.1"/>
    <property type="molecule type" value="Genomic_DNA"/>
</dbReference>
<dbReference type="Pfam" id="PF00392">
    <property type="entry name" value="GntR"/>
    <property type="match status" value="1"/>
</dbReference>
<organism evidence="6 7">
    <name type="scientific">Paraburkholderia phenazinium</name>
    <dbReference type="NCBI Taxonomy" id="60549"/>
    <lineage>
        <taxon>Bacteria</taxon>
        <taxon>Pseudomonadati</taxon>
        <taxon>Pseudomonadota</taxon>
        <taxon>Betaproteobacteria</taxon>
        <taxon>Burkholderiales</taxon>
        <taxon>Burkholderiaceae</taxon>
        <taxon>Paraburkholderia</taxon>
    </lineage>
</organism>
<reference evidence="6 7" key="1">
    <citation type="submission" date="2016-11" db="EMBL/GenBank/DDBJ databases">
        <authorList>
            <person name="Jaros S."/>
            <person name="Januszkiewicz K."/>
            <person name="Wedrychowicz H."/>
        </authorList>
    </citation>
    <scope>NUCLEOTIDE SEQUENCE [LARGE SCALE GENOMIC DNA]</scope>
    <source>
        <strain evidence="6 7">GAS86</strain>
    </source>
</reference>
<keyword evidence="2" id="KW-0238">DNA-binding</keyword>
<gene>
    <name evidence="6" type="ORF">SAMN05444168_6191</name>
</gene>
<accession>A0A1N6K772</accession>
<dbReference type="SUPFAM" id="SSF48008">
    <property type="entry name" value="GntR ligand-binding domain-like"/>
    <property type="match status" value="1"/>
</dbReference>
<evidence type="ECO:0000313" key="6">
    <source>
        <dbReference type="EMBL" id="SIO52167.1"/>
    </source>
</evidence>
<dbReference type="InterPro" id="IPR036388">
    <property type="entry name" value="WH-like_DNA-bd_sf"/>
</dbReference>
<dbReference type="SMART" id="SM00345">
    <property type="entry name" value="HTH_GNTR"/>
    <property type="match status" value="1"/>
</dbReference>
<dbReference type="Pfam" id="PF07729">
    <property type="entry name" value="FCD"/>
    <property type="match status" value="1"/>
</dbReference>
<dbReference type="Gene3D" id="1.20.120.530">
    <property type="entry name" value="GntR ligand-binding domain-like"/>
    <property type="match status" value="1"/>
</dbReference>